<dbReference type="Proteomes" id="UP000805649">
    <property type="component" value="Unassembled WGS sequence"/>
</dbReference>
<keyword evidence="2" id="KW-1185">Reference proteome</keyword>
<organism evidence="1 2">
    <name type="scientific">Colletotrichum truncatum</name>
    <name type="common">Anthracnose fungus</name>
    <name type="synonym">Colletotrichum capsici</name>
    <dbReference type="NCBI Taxonomy" id="5467"/>
    <lineage>
        <taxon>Eukaryota</taxon>
        <taxon>Fungi</taxon>
        <taxon>Dikarya</taxon>
        <taxon>Ascomycota</taxon>
        <taxon>Pezizomycotina</taxon>
        <taxon>Sordariomycetes</taxon>
        <taxon>Hypocreomycetidae</taxon>
        <taxon>Glomerellales</taxon>
        <taxon>Glomerellaceae</taxon>
        <taxon>Colletotrichum</taxon>
        <taxon>Colletotrichum truncatum species complex</taxon>
    </lineage>
</organism>
<proteinExistence type="predicted"/>
<evidence type="ECO:0000313" key="1">
    <source>
        <dbReference type="EMBL" id="KAL0938077.1"/>
    </source>
</evidence>
<comment type="caution">
    <text evidence="1">The sequence shown here is derived from an EMBL/GenBank/DDBJ whole genome shotgun (WGS) entry which is preliminary data.</text>
</comment>
<reference evidence="1 2" key="1">
    <citation type="journal article" date="2020" name="Phytopathology">
        <title>Genome Sequence Resources of Colletotrichum truncatum, C. plurivorum, C. musicola, and C. sojae: Four Species Pathogenic to Soybean (Glycine max).</title>
        <authorList>
            <person name="Rogerio F."/>
            <person name="Boufleur T.R."/>
            <person name="Ciampi-Guillardi M."/>
            <person name="Sukno S.A."/>
            <person name="Thon M.R."/>
            <person name="Massola Junior N.S."/>
            <person name="Baroncelli R."/>
        </authorList>
    </citation>
    <scope>NUCLEOTIDE SEQUENCE [LARGE SCALE GENOMIC DNA]</scope>
    <source>
        <strain evidence="1 2">CMES1059</strain>
    </source>
</reference>
<name>A0ACC3Z1U4_COLTU</name>
<accession>A0ACC3Z1U4</accession>
<protein>
    <submittedName>
        <fullName evidence="1">CipA protein</fullName>
    </submittedName>
</protein>
<evidence type="ECO:0000313" key="2">
    <source>
        <dbReference type="Proteomes" id="UP000805649"/>
    </source>
</evidence>
<sequence>MAHKFAKDEPKGFNNSIQKVAAVGAGGQIGRPIAEQLLKTGKHAVTALTRAGSNSPLPPGVKVASVDYDNESSLVDALKGQEFLVITLSLSAKPGTHSTLVRAAAKAGVQYVMPNAYSINFTTSEDLRRDIPVSNTVLANISEIQQLGMTSITLMNGFWYEYSLIAGPNTFGFDLDNRVVTFYDDGLKPINASTWLQCGRAVAALLSLKVLPEDADDKSMTISHYHNNTLLISSFKVSQRDMLDSIQRVTNTTDKDWKIYNEPSSERYKAGVKEMEQGKPEGFYKSMYARVFYPSADADFESHGDRLGLPVEDLDESTRFALSLKN</sequence>
<dbReference type="EMBL" id="VUJX02000004">
    <property type="protein sequence ID" value="KAL0938077.1"/>
    <property type="molecule type" value="Genomic_DNA"/>
</dbReference>
<gene>
    <name evidence="1" type="ORF">CTRU02_207808</name>
</gene>